<keyword evidence="1" id="KW-0677">Repeat</keyword>
<gene>
    <name evidence="7" type="ORF">CLODIP_2_CD11957</name>
</gene>
<dbReference type="Proteomes" id="UP000494165">
    <property type="component" value="Unassembled WGS sequence"/>
</dbReference>
<keyword evidence="4" id="KW-0812">Transmembrane</keyword>
<dbReference type="SMART" id="SM00042">
    <property type="entry name" value="CUB"/>
    <property type="match status" value="2"/>
</dbReference>
<keyword evidence="4" id="KW-0472">Membrane</keyword>
<keyword evidence="8" id="KW-1185">Reference proteome</keyword>
<dbReference type="EMBL" id="CADEPI010000248">
    <property type="protein sequence ID" value="CAB3381848.1"/>
    <property type="molecule type" value="Genomic_DNA"/>
</dbReference>
<organism evidence="7 8">
    <name type="scientific">Cloeon dipterum</name>
    <dbReference type="NCBI Taxonomy" id="197152"/>
    <lineage>
        <taxon>Eukaryota</taxon>
        <taxon>Metazoa</taxon>
        <taxon>Ecdysozoa</taxon>
        <taxon>Arthropoda</taxon>
        <taxon>Hexapoda</taxon>
        <taxon>Insecta</taxon>
        <taxon>Pterygota</taxon>
        <taxon>Palaeoptera</taxon>
        <taxon>Ephemeroptera</taxon>
        <taxon>Pisciforma</taxon>
        <taxon>Baetidae</taxon>
        <taxon>Cloeon</taxon>
    </lineage>
</organism>
<dbReference type="InterPro" id="IPR035914">
    <property type="entry name" value="Sperma_CUB_dom_sf"/>
</dbReference>
<evidence type="ECO:0000256" key="1">
    <source>
        <dbReference type="ARBA" id="ARBA00022737"/>
    </source>
</evidence>
<name>A0A8S1DE49_9INSE</name>
<feature type="domain" description="CUB" evidence="6">
    <location>
        <begin position="187"/>
        <end position="309"/>
    </location>
</feature>
<keyword evidence="2" id="KW-1015">Disulfide bond</keyword>
<protein>
    <recommendedName>
        <fullName evidence="6">CUB domain-containing protein</fullName>
    </recommendedName>
</protein>
<feature type="chain" id="PRO_5035776010" description="CUB domain-containing protein" evidence="5">
    <location>
        <begin position="40"/>
        <end position="779"/>
    </location>
</feature>
<dbReference type="Gene3D" id="2.60.120.290">
    <property type="entry name" value="Spermadhesin, CUB domain"/>
    <property type="match status" value="3"/>
</dbReference>
<comment type="caution">
    <text evidence="7">The sequence shown here is derived from an EMBL/GenBank/DDBJ whole genome shotgun (WGS) entry which is preliminary data.</text>
</comment>
<evidence type="ECO:0000256" key="5">
    <source>
        <dbReference type="SAM" id="SignalP"/>
    </source>
</evidence>
<dbReference type="PROSITE" id="PS01180">
    <property type="entry name" value="CUB"/>
    <property type="match status" value="2"/>
</dbReference>
<reference evidence="7 8" key="1">
    <citation type="submission" date="2020-04" db="EMBL/GenBank/DDBJ databases">
        <authorList>
            <person name="Alioto T."/>
            <person name="Alioto T."/>
            <person name="Gomez Garrido J."/>
        </authorList>
    </citation>
    <scope>NUCLEOTIDE SEQUENCE [LARGE SCALE GENOMIC DNA]</scope>
</reference>
<proteinExistence type="predicted"/>
<evidence type="ECO:0000256" key="4">
    <source>
        <dbReference type="SAM" id="Phobius"/>
    </source>
</evidence>
<dbReference type="InterPro" id="IPR000859">
    <property type="entry name" value="CUB_dom"/>
</dbReference>
<dbReference type="SUPFAM" id="SSF49854">
    <property type="entry name" value="Spermadhesin, CUB domain"/>
    <property type="match status" value="4"/>
</dbReference>
<evidence type="ECO:0000256" key="2">
    <source>
        <dbReference type="ARBA" id="ARBA00023157"/>
    </source>
</evidence>
<sequence>MRFTKYFGVRRQRVSEMHHWPRTCVAALLLLVNSVSVLAANNKTEGCSQVFSAERPVLISSRRNDSSAPVHCSYLVHAPPDTFPGRVFQVTFEHFNVGHRTVSGGACQHGWVKIENSLFCGTGISPNTFLLAPTTEHYAKIHLVVHPGEKTHDFQARIELLSELTLQEKHHEMILVTPGKKVPFTECDRIYNCLEYPGYCQVNSPSYPGVYLRPMNCSFFLKSPEPGVIVGGRYELFEVGGGLRLFAGAACDLDDHLEIYDGGELVAKFCGRTKRFPRIVTKTRDVIIRFVSTHAGPPSKGFALSVERSPPHLADNQIRCSQTFKVGSSVESLKSPHHWLAPKSHCSYHLVTKPGKQIWLAFKSLRTRSSCSEFDDHVQVWDGLEMILSVCRNSSLTYPVVSKSNQLKIVYVSPTGTFDASSRLFFQIKFTAVNSIETGQHVNGTWCDMEFRPHRLGGPFSLLNPKEILLAPPKMPKVLLCRYRFIAPEGHTVRLHLNHAVFEPLFKCNNAICDPNVRLNTSYDRLIITEKIESIHLGCECGGRVSEKHQHPLIYHSRGSEMVLQLKLRLNPDLLDSSTKNSPELYQFQGRYQFMPPDPEHLHCGHGKIMVDNATNSVSFFHFPTVDKYVSSPILCQWNIQANISKIRIEKLNLAKDCRTNFLQVKVSDQIHKLCHDSKSWNVTLEEPVDTFEFTLMASKGAPHVLIDWSSDERESELEECYDLLTLALLTICAAIVTMCLVLMAVMLVWRVRGKVWTIWRRKSEQRYNTVTVRHSTFW</sequence>
<feature type="transmembrane region" description="Helical" evidence="4">
    <location>
        <begin position="724"/>
        <end position="752"/>
    </location>
</feature>
<dbReference type="CDD" id="cd00041">
    <property type="entry name" value="CUB"/>
    <property type="match status" value="2"/>
</dbReference>
<keyword evidence="4" id="KW-1133">Transmembrane helix</keyword>
<evidence type="ECO:0000256" key="3">
    <source>
        <dbReference type="PROSITE-ProRule" id="PRU00059"/>
    </source>
</evidence>
<dbReference type="PANTHER" id="PTHR24251">
    <property type="entry name" value="OVOCHYMASE-RELATED"/>
    <property type="match status" value="1"/>
</dbReference>
<feature type="signal peptide" evidence="5">
    <location>
        <begin position="1"/>
        <end position="39"/>
    </location>
</feature>
<accession>A0A8S1DE49</accession>
<evidence type="ECO:0000313" key="7">
    <source>
        <dbReference type="EMBL" id="CAB3381848.1"/>
    </source>
</evidence>
<dbReference type="PANTHER" id="PTHR24251:SF30">
    <property type="entry name" value="MEMBRANE FRIZZLED-RELATED PROTEIN"/>
    <property type="match status" value="1"/>
</dbReference>
<comment type="caution">
    <text evidence="3">Lacks conserved residue(s) required for the propagation of feature annotation.</text>
</comment>
<keyword evidence="5" id="KW-0732">Signal</keyword>
<feature type="domain" description="CUB" evidence="6">
    <location>
        <begin position="320"/>
        <end position="433"/>
    </location>
</feature>
<evidence type="ECO:0000313" key="8">
    <source>
        <dbReference type="Proteomes" id="UP000494165"/>
    </source>
</evidence>
<evidence type="ECO:0000259" key="6">
    <source>
        <dbReference type="PROSITE" id="PS01180"/>
    </source>
</evidence>
<dbReference type="AlphaFoldDB" id="A0A8S1DE49"/>
<dbReference type="Pfam" id="PF00431">
    <property type="entry name" value="CUB"/>
    <property type="match status" value="2"/>
</dbReference>